<name>A0A2T7UX65_9RHOB</name>
<keyword evidence="14" id="KW-0966">Cell projection</keyword>
<feature type="domain" description="Flagellar M-ring N-terminal" evidence="12">
    <location>
        <begin position="38"/>
        <end position="207"/>
    </location>
</feature>
<dbReference type="InterPro" id="IPR013556">
    <property type="entry name" value="Flag_M-ring_C"/>
</dbReference>
<dbReference type="Pfam" id="PF08345">
    <property type="entry name" value="YscJ_FliF_C"/>
    <property type="match status" value="1"/>
</dbReference>
<keyword evidence="7 11" id="KW-0472">Membrane</keyword>
<dbReference type="AlphaFoldDB" id="A0A2T7UX65"/>
<dbReference type="Pfam" id="PF01514">
    <property type="entry name" value="YscJ_FliF"/>
    <property type="match status" value="1"/>
</dbReference>
<feature type="domain" description="Flagellar M-ring C-terminal" evidence="13">
    <location>
        <begin position="234"/>
        <end position="396"/>
    </location>
</feature>
<dbReference type="Gene3D" id="3.30.300.30">
    <property type="match status" value="1"/>
</dbReference>
<evidence type="ECO:0000259" key="13">
    <source>
        <dbReference type="Pfam" id="PF08345"/>
    </source>
</evidence>
<evidence type="ECO:0000256" key="8">
    <source>
        <dbReference type="ARBA" id="ARBA00023143"/>
    </source>
</evidence>
<dbReference type="GO" id="GO:0071973">
    <property type="term" value="P:bacterial-type flagellum-dependent cell motility"/>
    <property type="evidence" value="ECO:0007669"/>
    <property type="project" value="InterPro"/>
</dbReference>
<feature type="region of interest" description="Disordered" evidence="10">
    <location>
        <begin position="262"/>
        <end position="332"/>
    </location>
</feature>
<feature type="compositionally biased region" description="Polar residues" evidence="10">
    <location>
        <begin position="269"/>
        <end position="285"/>
    </location>
</feature>
<keyword evidence="6 11" id="KW-1133">Transmembrane helix</keyword>
<evidence type="ECO:0000256" key="9">
    <source>
        <dbReference type="PIRNR" id="PIRNR004862"/>
    </source>
</evidence>
<gene>
    <name evidence="14" type="primary">fliF</name>
    <name evidence="14" type="ORF">DDE23_02375</name>
</gene>
<dbReference type="InterPro" id="IPR043427">
    <property type="entry name" value="YscJ/FliF"/>
</dbReference>
<dbReference type="PIRSF" id="PIRSF004862">
    <property type="entry name" value="FliF"/>
    <property type="match status" value="1"/>
</dbReference>
<dbReference type="EMBL" id="QDDR01000001">
    <property type="protein sequence ID" value="PVE49272.1"/>
    <property type="molecule type" value="Genomic_DNA"/>
</dbReference>
<keyword evidence="14" id="KW-0282">Flagellum</keyword>
<dbReference type="RefSeq" id="WP_107749776.1">
    <property type="nucleotide sequence ID" value="NZ_QBKF01000001.1"/>
</dbReference>
<sequence>MEQLLSTWNALEPRRRLIAVVAAVGVFAGILMLARIATTPGMALLYAGLEGSQAGEVIQALDQRGLRYEVRGDAIYVDATQRDETRMALAAQGLPANSSTGYEILDGLTGFGTTAQMFDAAYWRAKEGELARTIMASPYIRFARVHISQGATQPFRRDQNASASVTVTTTGGAMTPQQGQALRYLVASAVAGLAPEHVAVIDSNGGMVLGEDDSPTARTNDRAEQMRHNVERMLEARVGSGRAVVEVNIETVTDRETITERLVDPTTRAAVSQESEQRNATSTETPGAGVTVASNLPDGNAAAGDGRSESRDQTTRERTDWEVSQTSRQVERGPGAIRRLTVAVLVDGVRSTDANGVVQWTPRPEEELVALRELVASAVGFDEQRGDVITLRSLQFEPVAETLGTPGVTSWLAGLDIMSLIRLAALALVVLFVALFVLRPILKGGGGGGAAAAPAEDDDLMAGFAPMIAMAPGLSGEIDGDFSAGDETGEGADPVERMRALIAERQDETLEILRNWMEEPEENR</sequence>
<organism evidence="14 15">
    <name type="scientific">Pararhodobacter aggregans</name>
    <dbReference type="NCBI Taxonomy" id="404875"/>
    <lineage>
        <taxon>Bacteria</taxon>
        <taxon>Pseudomonadati</taxon>
        <taxon>Pseudomonadota</taxon>
        <taxon>Alphaproteobacteria</taxon>
        <taxon>Rhodobacterales</taxon>
        <taxon>Paracoccaceae</taxon>
        <taxon>Pararhodobacter</taxon>
    </lineage>
</organism>
<comment type="caution">
    <text evidence="14">The sequence shown here is derived from an EMBL/GenBank/DDBJ whole genome shotgun (WGS) entry which is preliminary data.</text>
</comment>
<dbReference type="PRINTS" id="PR01009">
    <property type="entry name" value="FLGMRINGFLIF"/>
</dbReference>
<accession>A0A2T7UX65</accession>
<evidence type="ECO:0000256" key="4">
    <source>
        <dbReference type="ARBA" id="ARBA00022475"/>
    </source>
</evidence>
<evidence type="ECO:0000256" key="7">
    <source>
        <dbReference type="ARBA" id="ARBA00023136"/>
    </source>
</evidence>
<dbReference type="GO" id="GO:0005886">
    <property type="term" value="C:plasma membrane"/>
    <property type="evidence" value="ECO:0007669"/>
    <property type="project" value="UniProtKB-SubCell"/>
</dbReference>
<keyword evidence="14" id="KW-0969">Cilium</keyword>
<dbReference type="Proteomes" id="UP000244810">
    <property type="component" value="Unassembled WGS sequence"/>
</dbReference>
<feature type="transmembrane region" description="Helical" evidence="11">
    <location>
        <begin position="420"/>
        <end position="438"/>
    </location>
</feature>
<dbReference type="InterPro" id="IPR045851">
    <property type="entry name" value="AMP-bd_C_sf"/>
</dbReference>
<evidence type="ECO:0000256" key="6">
    <source>
        <dbReference type="ARBA" id="ARBA00022989"/>
    </source>
</evidence>
<comment type="similarity">
    <text evidence="3 9">Belongs to the FliF family.</text>
</comment>
<evidence type="ECO:0000256" key="5">
    <source>
        <dbReference type="ARBA" id="ARBA00022692"/>
    </source>
</evidence>
<dbReference type="OrthoDB" id="9807026at2"/>
<evidence type="ECO:0000259" key="12">
    <source>
        <dbReference type="Pfam" id="PF01514"/>
    </source>
</evidence>
<reference evidence="14 15" key="1">
    <citation type="journal article" date="2011" name="Syst. Appl. Microbiol.">
        <title>Defluviimonas denitrificans gen. nov., sp. nov., and Pararhodobacter aggregans gen. nov., sp. nov., non-phototrophic Rhodobacteraceae from the biofilter of a marine aquaculture.</title>
        <authorList>
            <person name="Foesel B.U."/>
            <person name="Drake H.L."/>
            <person name="Schramm A."/>
        </authorList>
    </citation>
    <scope>NUCLEOTIDE SEQUENCE [LARGE SCALE GENOMIC DNA]</scope>
    <source>
        <strain evidence="14 15">D1-19</strain>
    </source>
</reference>
<evidence type="ECO:0000256" key="2">
    <source>
        <dbReference type="ARBA" id="ARBA00004651"/>
    </source>
</evidence>
<evidence type="ECO:0000256" key="3">
    <source>
        <dbReference type="ARBA" id="ARBA00007971"/>
    </source>
</evidence>
<keyword evidence="5 11" id="KW-0812">Transmembrane</keyword>
<dbReference type="NCBIfam" id="TIGR00206">
    <property type="entry name" value="fliF"/>
    <property type="match status" value="1"/>
</dbReference>
<keyword evidence="15" id="KW-1185">Reference proteome</keyword>
<evidence type="ECO:0000256" key="1">
    <source>
        <dbReference type="ARBA" id="ARBA00004117"/>
    </source>
</evidence>
<evidence type="ECO:0000256" key="10">
    <source>
        <dbReference type="SAM" id="MobiDB-lite"/>
    </source>
</evidence>
<feature type="compositionally biased region" description="Basic and acidic residues" evidence="10">
    <location>
        <begin position="306"/>
        <end position="321"/>
    </location>
</feature>
<protein>
    <recommendedName>
        <fullName evidence="9">Flagellar M-ring protein</fullName>
    </recommendedName>
</protein>
<feature type="transmembrane region" description="Helical" evidence="11">
    <location>
        <begin position="17"/>
        <end position="37"/>
    </location>
</feature>
<evidence type="ECO:0000313" key="14">
    <source>
        <dbReference type="EMBL" id="PVE49272.1"/>
    </source>
</evidence>
<keyword evidence="4" id="KW-1003">Cell membrane</keyword>
<comment type="function">
    <text evidence="9">The M ring may be actively involved in energy transduction.</text>
</comment>
<dbReference type="GO" id="GO:0003774">
    <property type="term" value="F:cytoskeletal motor activity"/>
    <property type="evidence" value="ECO:0007669"/>
    <property type="project" value="InterPro"/>
</dbReference>
<dbReference type="InterPro" id="IPR000067">
    <property type="entry name" value="FlgMring_FliF"/>
</dbReference>
<keyword evidence="8 9" id="KW-0975">Bacterial flagellum</keyword>
<evidence type="ECO:0000313" key="15">
    <source>
        <dbReference type="Proteomes" id="UP000244810"/>
    </source>
</evidence>
<proteinExistence type="inferred from homology"/>
<comment type="subcellular location">
    <subcellularLocation>
        <location evidence="1 9">Bacterial flagellum basal body</location>
    </subcellularLocation>
    <subcellularLocation>
        <location evidence="2">Cell membrane</location>
        <topology evidence="2">Multi-pass membrane protein</topology>
    </subcellularLocation>
</comment>
<dbReference type="GO" id="GO:0009431">
    <property type="term" value="C:bacterial-type flagellum basal body, MS ring"/>
    <property type="evidence" value="ECO:0007669"/>
    <property type="project" value="InterPro"/>
</dbReference>
<evidence type="ECO:0000256" key="11">
    <source>
        <dbReference type="SAM" id="Phobius"/>
    </source>
</evidence>
<dbReference type="PANTHER" id="PTHR30046:SF0">
    <property type="entry name" value="FLAGELLAR M-RING PROTEIN"/>
    <property type="match status" value="1"/>
</dbReference>
<dbReference type="PANTHER" id="PTHR30046">
    <property type="entry name" value="FLAGELLAR M-RING PROTEIN"/>
    <property type="match status" value="1"/>
</dbReference>
<dbReference type="InterPro" id="IPR006182">
    <property type="entry name" value="FliF_N_dom"/>
</dbReference>